<dbReference type="InterPro" id="IPR005226">
    <property type="entry name" value="UPF0014_fam"/>
</dbReference>
<organism evidence="7 8">
    <name type="scientific">Methylobacterium platani</name>
    <dbReference type="NCBI Taxonomy" id="427683"/>
    <lineage>
        <taxon>Bacteria</taxon>
        <taxon>Pseudomonadati</taxon>
        <taxon>Pseudomonadota</taxon>
        <taxon>Alphaproteobacteria</taxon>
        <taxon>Hyphomicrobiales</taxon>
        <taxon>Methylobacteriaceae</taxon>
        <taxon>Methylobacterium</taxon>
    </lineage>
</organism>
<name>A0A179S6C7_9HYPH</name>
<dbReference type="EMBL" id="LWHQ01000039">
    <property type="protein sequence ID" value="OAS22273.1"/>
    <property type="molecule type" value="Genomic_DNA"/>
</dbReference>
<feature type="transmembrane region" description="Helical" evidence="6">
    <location>
        <begin position="99"/>
        <end position="120"/>
    </location>
</feature>
<dbReference type="Pfam" id="PF03649">
    <property type="entry name" value="UPF0014"/>
    <property type="match status" value="1"/>
</dbReference>
<evidence type="ECO:0000256" key="6">
    <source>
        <dbReference type="SAM" id="Phobius"/>
    </source>
</evidence>
<feature type="transmembrane region" description="Helical" evidence="6">
    <location>
        <begin position="194"/>
        <end position="216"/>
    </location>
</feature>
<keyword evidence="4 6" id="KW-1133">Transmembrane helix</keyword>
<evidence type="ECO:0000256" key="4">
    <source>
        <dbReference type="ARBA" id="ARBA00022989"/>
    </source>
</evidence>
<sequence length="266" mass="26810">MTPALGPLTPGPLDLALGAGFVLLNAGLSAALGLGLARTMLVASCRLVAQLTLVGLVLRTVFGLGAPGPVVGVVAVMALAAAYEIGARQERPLRGPWRYALGGLVSAGATVVAVAVGLAALRPHPWWDPHALIPLAGIVLGSAMSGIAIGLNGFTGAVRRERAGIEARLALGATRDEALAPLVRSAIRAGLIPVLNQMAAAGLITLPGMMTGQILAGQDPQGAAASQILILFLLAGATGLGVTGAVLAASRRLTDARHRLRLDRLA</sequence>
<evidence type="ECO:0000256" key="1">
    <source>
        <dbReference type="ARBA" id="ARBA00004141"/>
    </source>
</evidence>
<gene>
    <name evidence="7" type="ORF">A5481_20120</name>
</gene>
<comment type="similarity">
    <text evidence="2">Belongs to the UPF0014 family.</text>
</comment>
<evidence type="ECO:0000256" key="2">
    <source>
        <dbReference type="ARBA" id="ARBA00005268"/>
    </source>
</evidence>
<comment type="caution">
    <text evidence="7">The sequence shown here is derived from an EMBL/GenBank/DDBJ whole genome shotgun (WGS) entry which is preliminary data.</text>
</comment>
<dbReference type="OrthoDB" id="9791807at2"/>
<keyword evidence="3 6" id="KW-0812">Transmembrane</keyword>
<dbReference type="STRING" id="427683.A5481_20120"/>
<evidence type="ECO:0000313" key="7">
    <source>
        <dbReference type="EMBL" id="OAS22273.1"/>
    </source>
</evidence>
<feature type="transmembrane region" description="Helical" evidence="6">
    <location>
        <begin position="132"/>
        <end position="154"/>
    </location>
</feature>
<evidence type="ECO:0000256" key="5">
    <source>
        <dbReference type="ARBA" id="ARBA00023136"/>
    </source>
</evidence>
<protein>
    <submittedName>
        <fullName evidence="7">ABC transporter permease</fullName>
    </submittedName>
</protein>
<feature type="transmembrane region" description="Helical" evidence="6">
    <location>
        <begin position="70"/>
        <end position="87"/>
    </location>
</feature>
<dbReference type="RefSeq" id="WP_048435552.1">
    <property type="nucleotide sequence ID" value="NZ_LWHQ01000039.1"/>
</dbReference>
<dbReference type="PANTHER" id="PTHR30028">
    <property type="entry name" value="UPF0014 INNER MEMBRANE PROTEIN YBBM-RELATED"/>
    <property type="match status" value="1"/>
</dbReference>
<evidence type="ECO:0000313" key="8">
    <source>
        <dbReference type="Proteomes" id="UP000078316"/>
    </source>
</evidence>
<dbReference type="GO" id="GO:0005886">
    <property type="term" value="C:plasma membrane"/>
    <property type="evidence" value="ECO:0007669"/>
    <property type="project" value="TreeGrafter"/>
</dbReference>
<feature type="transmembrane region" description="Helical" evidence="6">
    <location>
        <begin position="15"/>
        <end position="35"/>
    </location>
</feature>
<feature type="transmembrane region" description="Helical" evidence="6">
    <location>
        <begin position="47"/>
        <end position="64"/>
    </location>
</feature>
<dbReference type="PANTHER" id="PTHR30028:SF0">
    <property type="entry name" value="PROTEIN ALUMINUM SENSITIVE 3"/>
    <property type="match status" value="1"/>
</dbReference>
<proteinExistence type="inferred from homology"/>
<evidence type="ECO:0000256" key="3">
    <source>
        <dbReference type="ARBA" id="ARBA00022692"/>
    </source>
</evidence>
<feature type="transmembrane region" description="Helical" evidence="6">
    <location>
        <begin position="228"/>
        <end position="249"/>
    </location>
</feature>
<accession>A0A179S6C7</accession>
<dbReference type="Proteomes" id="UP000078316">
    <property type="component" value="Unassembled WGS sequence"/>
</dbReference>
<keyword evidence="5 6" id="KW-0472">Membrane</keyword>
<reference evidence="7 8" key="1">
    <citation type="submission" date="2016-04" db="EMBL/GenBank/DDBJ databases">
        <authorList>
            <person name="Evans L.H."/>
            <person name="Alamgir A."/>
            <person name="Owens N."/>
            <person name="Weber N.D."/>
            <person name="Virtaneva K."/>
            <person name="Barbian K."/>
            <person name="Babar A."/>
            <person name="Rosenke K."/>
        </authorList>
    </citation>
    <scope>NUCLEOTIDE SEQUENCE [LARGE SCALE GENOMIC DNA]</scope>
    <source>
        <strain evidence="7 8">PMB02</strain>
    </source>
</reference>
<comment type="subcellular location">
    <subcellularLocation>
        <location evidence="1">Membrane</location>
        <topology evidence="1">Multi-pass membrane protein</topology>
    </subcellularLocation>
</comment>
<dbReference type="AlphaFoldDB" id="A0A179S6C7"/>